<gene>
    <name evidence="8" type="ORF">ACFSJ0_15890</name>
</gene>
<feature type="transmembrane region" description="Helical" evidence="6">
    <location>
        <begin position="220"/>
        <end position="239"/>
    </location>
</feature>
<evidence type="ECO:0000256" key="6">
    <source>
        <dbReference type="SAM" id="Phobius"/>
    </source>
</evidence>
<dbReference type="InterPro" id="IPR007895">
    <property type="entry name" value="MASE1"/>
</dbReference>
<evidence type="ECO:0000256" key="3">
    <source>
        <dbReference type="ARBA" id="ARBA00022692"/>
    </source>
</evidence>
<evidence type="ECO:0000256" key="1">
    <source>
        <dbReference type="ARBA" id="ARBA00004651"/>
    </source>
</evidence>
<feature type="transmembrane region" description="Helical" evidence="6">
    <location>
        <begin position="106"/>
        <end position="132"/>
    </location>
</feature>
<proteinExistence type="predicted"/>
<evidence type="ECO:0000259" key="7">
    <source>
        <dbReference type="Pfam" id="PF05231"/>
    </source>
</evidence>
<dbReference type="Proteomes" id="UP001597097">
    <property type="component" value="Unassembled WGS sequence"/>
</dbReference>
<evidence type="ECO:0000313" key="8">
    <source>
        <dbReference type="EMBL" id="MFD1538537.1"/>
    </source>
</evidence>
<keyword evidence="3 6" id="KW-0812">Transmembrane</keyword>
<accession>A0ABW4GB04</accession>
<name>A0ABW4GB04_9ACTN</name>
<reference evidence="9" key="1">
    <citation type="journal article" date="2019" name="Int. J. Syst. Evol. Microbiol.">
        <title>The Global Catalogue of Microorganisms (GCM) 10K type strain sequencing project: providing services to taxonomists for standard genome sequencing and annotation.</title>
        <authorList>
            <consortium name="The Broad Institute Genomics Platform"/>
            <consortium name="The Broad Institute Genome Sequencing Center for Infectious Disease"/>
            <person name="Wu L."/>
            <person name="Ma J."/>
        </authorList>
    </citation>
    <scope>NUCLEOTIDE SEQUENCE [LARGE SCALE GENOMIC DNA]</scope>
    <source>
        <strain evidence="9">CGMCC 1.15399</strain>
    </source>
</reference>
<feature type="transmembrane region" description="Helical" evidence="6">
    <location>
        <begin position="38"/>
        <end position="62"/>
    </location>
</feature>
<feature type="transmembrane region" description="Helical" evidence="6">
    <location>
        <begin position="251"/>
        <end position="276"/>
    </location>
</feature>
<evidence type="ECO:0000256" key="4">
    <source>
        <dbReference type="ARBA" id="ARBA00022989"/>
    </source>
</evidence>
<keyword evidence="9" id="KW-1185">Reference proteome</keyword>
<keyword evidence="4 6" id="KW-1133">Transmembrane helix</keyword>
<dbReference type="RefSeq" id="WP_219527321.1">
    <property type="nucleotide sequence ID" value="NZ_JAHKRM010000002.1"/>
</dbReference>
<feature type="transmembrane region" description="Helical" evidence="6">
    <location>
        <begin position="69"/>
        <end position="91"/>
    </location>
</feature>
<organism evidence="8 9">
    <name type="scientific">Nonomuraea guangzhouensis</name>
    <dbReference type="NCBI Taxonomy" id="1291555"/>
    <lineage>
        <taxon>Bacteria</taxon>
        <taxon>Bacillati</taxon>
        <taxon>Actinomycetota</taxon>
        <taxon>Actinomycetes</taxon>
        <taxon>Streptosporangiales</taxon>
        <taxon>Streptosporangiaceae</taxon>
        <taxon>Nonomuraea</taxon>
    </lineage>
</organism>
<feature type="transmembrane region" description="Helical" evidence="6">
    <location>
        <begin position="144"/>
        <end position="165"/>
    </location>
</feature>
<dbReference type="EMBL" id="JBHUCM010000013">
    <property type="protein sequence ID" value="MFD1538537.1"/>
    <property type="molecule type" value="Genomic_DNA"/>
</dbReference>
<sequence length="317" mass="33497">MNGLRVLAVAGAYFAAAKVGLQQELVGGQVTPLWPPTGIALACLLIMGVRFWPGITLGAFLVNLSLGPTLPAVVAISVGNTLAPVCAYLMLVRARFSIELDRLRDALALVFLGALIGMVISATVGSGALLLAGALRSSGFWSAWSVWWAGDAMGVLVITPVLLVLRTLRPPWDAPLSRWVEAVSLAVGTFLITLVATVSSINLLFLVFPFLIWAALRFQLAGAAACALIVSTVAIVAAAQGSGPFATHDLFLNMVTLQAFNGTASLTALLLAAIIAERNQAHDKLEQICARLTEVADRVERHRAAGQQVPLQQRTTR</sequence>
<evidence type="ECO:0000313" key="9">
    <source>
        <dbReference type="Proteomes" id="UP001597097"/>
    </source>
</evidence>
<feature type="transmembrane region" description="Helical" evidence="6">
    <location>
        <begin position="185"/>
        <end position="213"/>
    </location>
</feature>
<evidence type="ECO:0000256" key="2">
    <source>
        <dbReference type="ARBA" id="ARBA00022475"/>
    </source>
</evidence>
<evidence type="ECO:0000256" key="5">
    <source>
        <dbReference type="ARBA" id="ARBA00023136"/>
    </source>
</evidence>
<protein>
    <submittedName>
        <fullName evidence="8">MASE1 domain-containing protein</fullName>
    </submittedName>
</protein>
<dbReference type="Pfam" id="PF05231">
    <property type="entry name" value="MASE1"/>
    <property type="match status" value="1"/>
</dbReference>
<comment type="caution">
    <text evidence="8">The sequence shown here is derived from an EMBL/GenBank/DDBJ whole genome shotgun (WGS) entry which is preliminary data.</text>
</comment>
<keyword evidence="2" id="KW-1003">Cell membrane</keyword>
<comment type="subcellular location">
    <subcellularLocation>
        <location evidence="1">Cell membrane</location>
        <topology evidence="1">Multi-pass membrane protein</topology>
    </subcellularLocation>
</comment>
<keyword evidence="5 6" id="KW-0472">Membrane</keyword>
<feature type="domain" description="MASE1" evidence="7">
    <location>
        <begin position="7"/>
        <end position="278"/>
    </location>
</feature>